<dbReference type="Proteomes" id="UP001183817">
    <property type="component" value="Unassembled WGS sequence"/>
</dbReference>
<dbReference type="EMBL" id="JAVDYI010000001">
    <property type="protein sequence ID" value="MDR7357633.1"/>
    <property type="molecule type" value="Genomic_DNA"/>
</dbReference>
<protein>
    <submittedName>
        <fullName evidence="1">Uncharacterized protein</fullName>
    </submittedName>
</protein>
<comment type="caution">
    <text evidence="1">The sequence shown here is derived from an EMBL/GenBank/DDBJ whole genome shotgun (WGS) entry which is preliminary data.</text>
</comment>
<reference evidence="1 2" key="1">
    <citation type="submission" date="2023-07" db="EMBL/GenBank/DDBJ databases">
        <title>Sequencing the genomes of 1000 actinobacteria strains.</title>
        <authorList>
            <person name="Klenk H.-P."/>
        </authorList>
    </citation>
    <scope>NUCLEOTIDE SEQUENCE [LARGE SCALE GENOMIC DNA]</scope>
    <source>
        <strain evidence="1 2">DSM 20167</strain>
    </source>
</reference>
<evidence type="ECO:0000313" key="1">
    <source>
        <dbReference type="EMBL" id="MDR7357633.1"/>
    </source>
</evidence>
<gene>
    <name evidence="1" type="ORF">J2S64_001324</name>
</gene>
<name>A0ABU2BG97_9MICC</name>
<evidence type="ECO:0000313" key="2">
    <source>
        <dbReference type="Proteomes" id="UP001183817"/>
    </source>
</evidence>
<organism evidence="1 2">
    <name type="scientific">Paeniglutamicibacter sulfureus</name>
    <dbReference type="NCBI Taxonomy" id="43666"/>
    <lineage>
        <taxon>Bacteria</taxon>
        <taxon>Bacillati</taxon>
        <taxon>Actinomycetota</taxon>
        <taxon>Actinomycetes</taxon>
        <taxon>Micrococcales</taxon>
        <taxon>Micrococcaceae</taxon>
        <taxon>Paeniglutamicibacter</taxon>
    </lineage>
</organism>
<proteinExistence type="predicted"/>
<sequence>MDCVMPLRILEAVRLLHRMGYGGLRFNPGLSASGMFWRIALFSQDSLDVSGDATEPIGDEQCLRYSNGEGYEFNARQFPEDVGHVTVAEEILAALPKLQRSDPRNANDRAYTEWFARLLPLVKSTSGLPIAYWDSYGEDKGWKLAWPVDRYVESPPDNQAIPTPKKDEHYVLGLCDEILGEGHVSQMTFGWLRGDPSLATGKRSKLPVDGFWRTHGIVVEFHERQHSEPVPFFDDKITATGMTRGEQRKLYDRRKAELIPQNGSILIVIEQSDFPLQKNKIARDHDRDLRIVRRRLSAFLR</sequence>
<keyword evidence="2" id="KW-1185">Reference proteome</keyword>
<dbReference type="RefSeq" id="WP_310289233.1">
    <property type="nucleotide sequence ID" value="NZ_JAVDYI010000001.1"/>
</dbReference>
<accession>A0ABU2BG97</accession>